<comment type="caution">
    <text evidence="13">The sequence shown here is derived from an EMBL/GenBank/DDBJ whole genome shotgun (WGS) entry which is preliminary data.</text>
</comment>
<dbReference type="HAMAP" id="MF_00415">
    <property type="entry name" value="FlgH"/>
    <property type="match status" value="1"/>
</dbReference>
<keyword evidence="6 11" id="KW-0472">Membrane</keyword>
<dbReference type="EMBL" id="AVPS01000006">
    <property type="protein sequence ID" value="KGM51503.1"/>
    <property type="molecule type" value="Genomic_DNA"/>
</dbReference>
<dbReference type="PANTHER" id="PTHR34933">
    <property type="entry name" value="FLAGELLAR L-RING PROTEIN"/>
    <property type="match status" value="1"/>
</dbReference>
<dbReference type="PROSITE" id="PS51257">
    <property type="entry name" value="PROKAR_LIPOPROTEIN"/>
    <property type="match status" value="1"/>
</dbReference>
<evidence type="ECO:0000313" key="14">
    <source>
        <dbReference type="Proteomes" id="UP000030017"/>
    </source>
</evidence>
<evidence type="ECO:0000256" key="3">
    <source>
        <dbReference type="ARBA" id="ARBA00006929"/>
    </source>
</evidence>
<comment type="subcellular location">
    <subcellularLocation>
        <location evidence="11">Cell outer membrane</location>
        <topology evidence="11">Lipid-anchor</topology>
    </subcellularLocation>
    <subcellularLocation>
        <location evidence="11">Bacterial flagellum basal body</location>
    </subcellularLocation>
    <subcellularLocation>
        <location evidence="2">Membrane</location>
        <topology evidence="2">Lipid-anchor</topology>
    </subcellularLocation>
</comment>
<evidence type="ECO:0000256" key="9">
    <source>
        <dbReference type="ARBA" id="ARBA00023237"/>
    </source>
</evidence>
<comment type="function">
    <text evidence="1 11">Assembles around the rod to form the L-ring and probably protects the motor/basal body from shearing forces during rotation.</text>
</comment>
<dbReference type="GO" id="GO:0003774">
    <property type="term" value="F:cytoskeletal motor activity"/>
    <property type="evidence" value="ECO:0007669"/>
    <property type="project" value="InterPro"/>
</dbReference>
<keyword evidence="9 11" id="KW-0998">Cell outer membrane</keyword>
<reference evidence="13 14" key="1">
    <citation type="submission" date="2013-08" db="EMBL/GenBank/DDBJ databases">
        <title>Genome sequencing of Lysobacter.</title>
        <authorList>
            <person name="Zhang S."/>
            <person name="Wang G."/>
        </authorList>
    </citation>
    <scope>NUCLEOTIDE SEQUENCE [LARGE SCALE GENOMIC DNA]</scope>
    <source>
        <strain evidence="13 14">Ko07</strain>
    </source>
</reference>
<evidence type="ECO:0000256" key="5">
    <source>
        <dbReference type="ARBA" id="ARBA00022729"/>
    </source>
</evidence>
<dbReference type="Proteomes" id="UP000030017">
    <property type="component" value="Unassembled WGS sequence"/>
</dbReference>
<dbReference type="Pfam" id="PF02107">
    <property type="entry name" value="FlgH"/>
    <property type="match status" value="1"/>
</dbReference>
<evidence type="ECO:0000256" key="12">
    <source>
        <dbReference type="SAM" id="SignalP"/>
    </source>
</evidence>
<dbReference type="eggNOG" id="COG2063">
    <property type="taxonomic scope" value="Bacteria"/>
</dbReference>
<feature type="signal peptide" evidence="12">
    <location>
        <begin position="1"/>
        <end position="20"/>
    </location>
</feature>
<dbReference type="GO" id="GO:0071973">
    <property type="term" value="P:bacterial-type flagellum-dependent cell motility"/>
    <property type="evidence" value="ECO:0007669"/>
    <property type="project" value="InterPro"/>
</dbReference>
<evidence type="ECO:0000256" key="2">
    <source>
        <dbReference type="ARBA" id="ARBA00004635"/>
    </source>
</evidence>
<dbReference type="PANTHER" id="PTHR34933:SF1">
    <property type="entry name" value="FLAGELLAR L-RING PROTEIN"/>
    <property type="match status" value="1"/>
</dbReference>
<evidence type="ECO:0000256" key="8">
    <source>
        <dbReference type="ARBA" id="ARBA00023143"/>
    </source>
</evidence>
<feature type="chain" id="PRO_5008824758" description="Flagellar L-ring protein" evidence="12">
    <location>
        <begin position="21"/>
        <end position="249"/>
    </location>
</feature>
<keyword evidence="7" id="KW-0564">Palmitate</keyword>
<organism evidence="13 14">
    <name type="scientific">Lysobacter concretionis Ko07 = DSM 16239</name>
    <dbReference type="NCBI Taxonomy" id="1122185"/>
    <lineage>
        <taxon>Bacteria</taxon>
        <taxon>Pseudomonadati</taxon>
        <taxon>Pseudomonadota</taxon>
        <taxon>Gammaproteobacteria</taxon>
        <taxon>Lysobacterales</taxon>
        <taxon>Lysobacteraceae</taxon>
        <taxon>Novilysobacter</taxon>
    </lineage>
</organism>
<keyword evidence="14" id="KW-1185">Reference proteome</keyword>
<comment type="similarity">
    <text evidence="3 11">Belongs to the FlgH family.</text>
</comment>
<evidence type="ECO:0000313" key="13">
    <source>
        <dbReference type="EMBL" id="KGM51503.1"/>
    </source>
</evidence>
<protein>
    <recommendedName>
        <fullName evidence="11">Flagellar L-ring protein</fullName>
    </recommendedName>
    <alternativeName>
        <fullName evidence="11">Basal body L-ring protein</fullName>
    </alternativeName>
</protein>
<evidence type="ECO:0000256" key="11">
    <source>
        <dbReference type="HAMAP-Rule" id="MF_00415"/>
    </source>
</evidence>
<evidence type="ECO:0000256" key="4">
    <source>
        <dbReference type="ARBA" id="ARBA00011439"/>
    </source>
</evidence>
<evidence type="ECO:0000256" key="6">
    <source>
        <dbReference type="ARBA" id="ARBA00023136"/>
    </source>
</evidence>
<dbReference type="GO" id="GO:0009427">
    <property type="term" value="C:bacterial-type flagellum basal body, distal rod, L ring"/>
    <property type="evidence" value="ECO:0007669"/>
    <property type="project" value="InterPro"/>
</dbReference>
<proteinExistence type="inferred from homology"/>
<keyword evidence="5 11" id="KW-0732">Signal</keyword>
<keyword evidence="10 11" id="KW-0449">Lipoprotein</keyword>
<sequence>MPRHLLLPVAVALLTLAGCASVVGDVRPFAPVAPMAGMDIPMASSPAMPGAHPTAMASQARHSSGSIYANSGGGNTTGLRLFQDNKAREVGDLLTIVLVERTSSTSRAKTAVSKNSGLSLGAPVIAGVPVTHNGQSILQAEIEAGRDFNGSGDSTQSNRLDGEVTVSVVKALGNGNLLVSGQKQVRLNQGDELVQVQGIVRTADIGPDNRITSDRVGNAQIVYGGRGTLARSNAMGWLGRFFNSAAFPY</sequence>
<dbReference type="GO" id="GO:0009279">
    <property type="term" value="C:cell outer membrane"/>
    <property type="evidence" value="ECO:0007669"/>
    <property type="project" value="UniProtKB-SubCell"/>
</dbReference>
<evidence type="ECO:0000256" key="10">
    <source>
        <dbReference type="ARBA" id="ARBA00023288"/>
    </source>
</evidence>
<comment type="subunit">
    <text evidence="4 11">The basal body constitutes a major portion of the flagellar organelle and consists of four rings (L,P,S, and M) mounted on a central rod.</text>
</comment>
<evidence type="ECO:0000256" key="7">
    <source>
        <dbReference type="ARBA" id="ARBA00023139"/>
    </source>
</evidence>
<dbReference type="AlphaFoldDB" id="A0A0A0EMZ8"/>
<keyword evidence="8 11" id="KW-0975">Bacterial flagellum</keyword>
<evidence type="ECO:0000256" key="1">
    <source>
        <dbReference type="ARBA" id="ARBA00002591"/>
    </source>
</evidence>
<dbReference type="STRING" id="1122185.N792_10215"/>
<name>A0A0A0EMZ8_9GAMM</name>
<accession>A0A0A0EMZ8</accession>
<dbReference type="InterPro" id="IPR000527">
    <property type="entry name" value="Flag_Lring"/>
</dbReference>
<gene>
    <name evidence="11" type="primary">flgH</name>
    <name evidence="13" type="ORF">N792_10215</name>
</gene>
<dbReference type="PRINTS" id="PR01008">
    <property type="entry name" value="FLGLRINGFLGH"/>
</dbReference>